<keyword evidence="3" id="KW-0833">Ubl conjugation pathway</keyword>
<dbReference type="PANTHER" id="PTHR12696">
    <property type="entry name" value="TIP120"/>
    <property type="match status" value="1"/>
</dbReference>
<dbReference type="GO" id="GO:0010265">
    <property type="term" value="P:SCF complex assembly"/>
    <property type="evidence" value="ECO:0007669"/>
    <property type="project" value="InterPro"/>
</dbReference>
<organism evidence="6 7">
    <name type="scientific">Conidiobolus coronatus (strain ATCC 28846 / CBS 209.66 / NRRL 28638)</name>
    <name type="common">Delacroixia coronata</name>
    <dbReference type="NCBI Taxonomy" id="796925"/>
    <lineage>
        <taxon>Eukaryota</taxon>
        <taxon>Fungi</taxon>
        <taxon>Fungi incertae sedis</taxon>
        <taxon>Zoopagomycota</taxon>
        <taxon>Entomophthoromycotina</taxon>
        <taxon>Entomophthoromycetes</taxon>
        <taxon>Entomophthorales</taxon>
        <taxon>Ancylistaceae</taxon>
        <taxon>Conidiobolus</taxon>
    </lineage>
</organism>
<proteinExistence type="inferred from homology"/>
<dbReference type="InterPro" id="IPR011989">
    <property type="entry name" value="ARM-like"/>
</dbReference>
<comment type="similarity">
    <text evidence="1">Belongs to the CAND family.</text>
</comment>
<evidence type="ECO:0000313" key="7">
    <source>
        <dbReference type="Proteomes" id="UP000070444"/>
    </source>
</evidence>
<dbReference type="InterPro" id="IPR013932">
    <property type="entry name" value="TATA-bd_TIP120"/>
</dbReference>
<keyword evidence="7" id="KW-1185">Reference proteome</keyword>
<dbReference type="EMBL" id="KQ964579">
    <property type="protein sequence ID" value="KXN68378.1"/>
    <property type="molecule type" value="Genomic_DNA"/>
</dbReference>
<feature type="domain" description="TATA-binding protein interacting (TIP20)" evidence="5">
    <location>
        <begin position="1156"/>
        <end position="1314"/>
    </location>
</feature>
<dbReference type="Gene3D" id="1.25.10.10">
    <property type="entry name" value="Leucine-rich Repeat Variant"/>
    <property type="match status" value="1"/>
</dbReference>
<dbReference type="Pfam" id="PF08623">
    <property type="entry name" value="TIP120"/>
    <property type="match status" value="1"/>
</dbReference>
<dbReference type="InterPro" id="IPR039852">
    <property type="entry name" value="CAND1/CAND2"/>
</dbReference>
<evidence type="ECO:0000256" key="4">
    <source>
        <dbReference type="SAM" id="MobiDB-lite"/>
    </source>
</evidence>
<accession>A0A137P083</accession>
<reference evidence="6 7" key="1">
    <citation type="journal article" date="2015" name="Genome Biol. Evol.">
        <title>Phylogenomic analyses indicate that early fungi evolved digesting cell walls of algal ancestors of land plants.</title>
        <authorList>
            <person name="Chang Y."/>
            <person name="Wang S."/>
            <person name="Sekimoto S."/>
            <person name="Aerts A.L."/>
            <person name="Choi C."/>
            <person name="Clum A."/>
            <person name="LaButti K.M."/>
            <person name="Lindquist E.A."/>
            <person name="Yee Ngan C."/>
            <person name="Ohm R.A."/>
            <person name="Salamov A.A."/>
            <person name="Grigoriev I.V."/>
            <person name="Spatafora J.W."/>
            <person name="Berbee M.L."/>
        </authorList>
    </citation>
    <scope>NUCLEOTIDE SEQUENCE [LARGE SCALE GENOMIC DNA]</scope>
    <source>
        <strain evidence="6 7">NRRL 28638</strain>
    </source>
</reference>
<gene>
    <name evidence="6" type="ORF">CONCODRAFT_86479</name>
</gene>
<name>A0A137P083_CONC2</name>
<evidence type="ECO:0000256" key="2">
    <source>
        <dbReference type="ARBA" id="ARBA00022737"/>
    </source>
</evidence>
<dbReference type="OMA" id="AYIPHFQ"/>
<dbReference type="STRING" id="796925.A0A137P083"/>
<evidence type="ECO:0000259" key="5">
    <source>
        <dbReference type="Pfam" id="PF08623"/>
    </source>
</evidence>
<dbReference type="InterPro" id="IPR016024">
    <property type="entry name" value="ARM-type_fold"/>
</dbReference>
<sequence length="1332" mass="149571">MSNQDSAAVISNLLPKLSDNDVDFRFMGLTDIQTHLRAEGTNSAQIPSQWEDSLFQGVLKLTSDSNLEIVNLALKTLALLLTKLPPKYFEKAITELFKHINDKDDRLVDAATTGFTHILPNLSYCPIELRQDLVKKLSHKILQKLAESPEEKQAQYHLEVFLEVLKFWGTLVYSNPTDLSKTDSELQTQTLDTIIPLLQSNKSILRRKSVNILNNLIPLLDERHFDQLVTHLKTELNQLSNDIVPSPPAQTKHSEQTRAILQALTTFAKLSGDKFGTHVPGVISNLFSLIETGADEVKEAALQCIEYIVLKCSDNVQPFMQEVFSVILKFLKYDPNYADDDDEDEQMETDEDDDDDFLDDDEDGVYSDDEDLSWKVRRASAKVFVSLFATQSQLLYKFHQELAPLLIRRLSEREENVRIEVIQAYITLLHHTREIVRNIHIDQNQMTPLESDTIISSYITKRRKVDTPPVFETFENQDSIGYNCQKSIVESLPRLISAIVKQLNGKSLETHQAIFQLLGELTLVIPGHLIEYLDAIAPYVKRSLDSQGTKLVGLSFNTNQMSTTLQSTVLTFVKDLIKTHDVTAFGTHLQWLTDAVVAGLDDSCRSKTSEQGYRTCEQYFKSFRVDEIPAVSGLGEHFTRVYNKLIEIIQQCIQTSDTVGRNKALTCLGTQLNHSADLLGSELNTLLPLLKNLLTEQSSPIFPLRTLFLLLQCPFVEWSSISQDHPLVGISINLFPELVSFLQKSPQLKLTALMSINEIVTKLDRFIDIELFKSLLTTLQGLVNDSDLQILPIAVDTLTQSIKEELNPQIRPHNMDIVTSPAYFTSYSELLKSPVIQGATLTKVVSFFRNLVLSADNLGNPQVANALLQVVQEPIRQVSPSSSFKLSKSAYATLSKVTAGLALTSNERVQTILPDLAKIIQSEGYEGQHLHISLLIVGEIGKLYDLSSYEHIYQSCLEHLRSANAPEDIKLASAFALGGTTVSNLGFFLPKFLEVLRTNQQHRNLLLLALKEVTAQFSSVYETLDSNVRTEYGLEFWTLLTSNQDTKISQEQEATRNIVSEALSHVLSTDPSNYLPKLQDLLSNDSFTEKATLIAALRHTLTHLATIEGSSLSALEPLLVSTLQRLLPHLNSSNLDISKITIITFNASIHHQPKLLSTLLPDLIPRLLELSKPRPELVRVVDMGPFKVNIDDGLDVRKSTYECYLTLLNTIPERFDSKPVLLQAIQGLGDVNEIKQLAITVLLKFGQIMPTTVASHLDYLVDPLTKTLSVKLKDNAIKQDREKHNDMLIGVLRLLKGLEPLLALNLSPKFNVFFTATTQNVEYRDLYLGLSQ</sequence>
<dbReference type="OrthoDB" id="6260732at2759"/>
<dbReference type="Proteomes" id="UP000070444">
    <property type="component" value="Unassembled WGS sequence"/>
</dbReference>
<evidence type="ECO:0000313" key="6">
    <source>
        <dbReference type="EMBL" id="KXN68378.1"/>
    </source>
</evidence>
<keyword evidence="2" id="KW-0677">Repeat</keyword>
<evidence type="ECO:0000256" key="1">
    <source>
        <dbReference type="ARBA" id="ARBA00007657"/>
    </source>
</evidence>
<feature type="region of interest" description="Disordered" evidence="4">
    <location>
        <begin position="338"/>
        <end position="366"/>
    </location>
</feature>
<evidence type="ECO:0000256" key="3">
    <source>
        <dbReference type="ARBA" id="ARBA00022786"/>
    </source>
</evidence>
<protein>
    <submittedName>
        <fullName evidence="6">ARM repeat-containing protein</fullName>
    </submittedName>
</protein>
<dbReference type="SUPFAM" id="SSF48371">
    <property type="entry name" value="ARM repeat"/>
    <property type="match status" value="1"/>
</dbReference>